<dbReference type="SUPFAM" id="SSF53167">
    <property type="entry name" value="Purine and uridine phosphorylases"/>
    <property type="match status" value="1"/>
</dbReference>
<comment type="caution">
    <text evidence="4">The sequence shown here is derived from an EMBL/GenBank/DDBJ whole genome shotgun (WGS) entry which is preliminary data.</text>
</comment>
<feature type="repeat" description="ANK" evidence="2">
    <location>
        <begin position="1150"/>
        <end position="1185"/>
    </location>
</feature>
<dbReference type="GO" id="GO:0003824">
    <property type="term" value="F:catalytic activity"/>
    <property type="evidence" value="ECO:0007669"/>
    <property type="project" value="InterPro"/>
</dbReference>
<dbReference type="PANTHER" id="PTHR46082:SF11">
    <property type="entry name" value="AAA+ ATPASE DOMAIN-CONTAINING PROTEIN-RELATED"/>
    <property type="match status" value="1"/>
</dbReference>
<dbReference type="STRING" id="1245748.A0A3R7J0B3"/>
<reference evidence="4 5" key="1">
    <citation type="submission" date="2018-08" db="EMBL/GenBank/DDBJ databases">
        <title>Draft genome sequences of two Aspergillus turcosus clinical strains isolated from bronchoalveolar lavage fluid: one azole-susceptible and the other azole-resistant.</title>
        <authorList>
            <person name="Parent-Michaud M."/>
            <person name="Dufresne P.J."/>
            <person name="Fournier E."/>
            <person name="Martineau C."/>
            <person name="Moreira S."/>
            <person name="Perkins V."/>
            <person name="De Repentigny L."/>
            <person name="Dufresne S.F."/>
        </authorList>
    </citation>
    <scope>NUCLEOTIDE SEQUENCE [LARGE SCALE GENOMIC DNA]</scope>
    <source>
        <strain evidence="4">HMR AF 1038</strain>
    </source>
</reference>
<proteinExistence type="predicted"/>
<dbReference type="SUPFAM" id="SSF52540">
    <property type="entry name" value="P-loop containing nucleoside triphosphate hydrolases"/>
    <property type="match status" value="1"/>
</dbReference>
<name>A0A3R7J0B3_9EURO</name>
<dbReference type="InterPro" id="IPR053137">
    <property type="entry name" value="NLR-like"/>
</dbReference>
<accession>A0A3R7J0B3</accession>
<dbReference type="Gene3D" id="1.25.40.20">
    <property type="entry name" value="Ankyrin repeat-containing domain"/>
    <property type="match status" value="4"/>
</dbReference>
<organism evidence="4 5">
    <name type="scientific">Aspergillus turcosus</name>
    <dbReference type="NCBI Taxonomy" id="1245748"/>
    <lineage>
        <taxon>Eukaryota</taxon>
        <taxon>Fungi</taxon>
        <taxon>Dikarya</taxon>
        <taxon>Ascomycota</taxon>
        <taxon>Pezizomycotina</taxon>
        <taxon>Eurotiomycetes</taxon>
        <taxon>Eurotiomycetidae</taxon>
        <taxon>Eurotiales</taxon>
        <taxon>Aspergillaceae</taxon>
        <taxon>Aspergillus</taxon>
        <taxon>Aspergillus subgen. Fumigati</taxon>
    </lineage>
</organism>
<dbReference type="GO" id="GO:0009116">
    <property type="term" value="P:nucleoside metabolic process"/>
    <property type="evidence" value="ECO:0007669"/>
    <property type="project" value="InterPro"/>
</dbReference>
<dbReference type="EMBL" id="NIDN02000257">
    <property type="protein sequence ID" value="RLL93842.1"/>
    <property type="molecule type" value="Genomic_DNA"/>
</dbReference>
<dbReference type="Pfam" id="PF24883">
    <property type="entry name" value="NPHP3_N"/>
    <property type="match status" value="1"/>
</dbReference>
<feature type="repeat" description="ANK" evidence="2">
    <location>
        <begin position="1255"/>
        <end position="1276"/>
    </location>
</feature>
<dbReference type="Proteomes" id="UP000215289">
    <property type="component" value="Unassembled WGS sequence"/>
</dbReference>
<dbReference type="PROSITE" id="PS50297">
    <property type="entry name" value="ANK_REP_REGION"/>
    <property type="match status" value="2"/>
</dbReference>
<evidence type="ECO:0000256" key="1">
    <source>
        <dbReference type="ARBA" id="ARBA00022737"/>
    </source>
</evidence>
<protein>
    <recommendedName>
        <fullName evidence="3">Nephrocystin 3-like N-terminal domain-containing protein</fullName>
    </recommendedName>
</protein>
<dbReference type="PROSITE" id="PS50088">
    <property type="entry name" value="ANK_REPEAT"/>
    <property type="match status" value="3"/>
</dbReference>
<keyword evidence="1" id="KW-0677">Repeat</keyword>
<dbReference type="PANTHER" id="PTHR46082">
    <property type="entry name" value="ATP/GTP-BINDING PROTEIN-RELATED"/>
    <property type="match status" value="1"/>
</dbReference>
<dbReference type="InterPro" id="IPR035994">
    <property type="entry name" value="Nucleoside_phosphorylase_sf"/>
</dbReference>
<dbReference type="Pfam" id="PF00023">
    <property type="entry name" value="Ank"/>
    <property type="match status" value="1"/>
</dbReference>
<dbReference type="Gene3D" id="3.40.50.1580">
    <property type="entry name" value="Nucleoside phosphorylase domain"/>
    <property type="match status" value="1"/>
</dbReference>
<dbReference type="Gene3D" id="3.40.50.300">
    <property type="entry name" value="P-loop containing nucleotide triphosphate hydrolases"/>
    <property type="match status" value="1"/>
</dbReference>
<dbReference type="InterPro" id="IPR036770">
    <property type="entry name" value="Ankyrin_rpt-contain_sf"/>
</dbReference>
<feature type="repeat" description="ANK" evidence="2">
    <location>
        <begin position="1290"/>
        <end position="1322"/>
    </location>
</feature>
<evidence type="ECO:0000313" key="4">
    <source>
        <dbReference type="EMBL" id="RLL93842.1"/>
    </source>
</evidence>
<dbReference type="InterPro" id="IPR056884">
    <property type="entry name" value="NPHP3-like_N"/>
</dbReference>
<dbReference type="SMART" id="SM00248">
    <property type="entry name" value="ANK"/>
    <property type="match status" value="11"/>
</dbReference>
<sequence>MTPSQDISLSLEAYTVGWVCVLDCEQDAARVLLDEEHVTPPSPSDDNTYIVGRMGEHNVVIARPIKTGKAAAANAAVNMVRTFPKIRFGLMVGIGGGATDAPGPGMSTTDIFLGDVVVSQPHGDHGGILQYDMGKQEPGKYRIESHLNSPGALLISAASTLGSNHKFKQGNMQTYIQEAMSKFQDLEIIHFGFPGREHDLLFAPGYHHANGAENCGNCDRAQLVNRTPRENPVVHYGLIASADTLMRDGELRDTMRRSRGVLCFEMEAAGLMDCFPCLAIRGIADYADSHKNDLWQPYAALTAAAYAKDLLALIKPRAIAETEVAFKQLQEVKDRVDRINTVLDGSHRTEILNWITRLDLEHEQETLFQSCVPTGKWLIESEVFKRWVDGARWQLRCYGEAGTGKTHLCAVVVQHLRQKFPSVPVICIYLSDQADKRKEQTRGNLLGGIVKQLLLFNNSVDIPVTLRNAYKNQLPRCERTLKEAFEELLRKYDRTYLIVDGFYQCSDDVPAILKEYPLGLIRKGFGLSLLTTSPGYRQVARVICCNHCGKEKLNIFFHCHCDDDDFDLCLQCKEMGITCPRHHDGQETYDTVRLEVRAREGEIELFCRSKLTQASSTGPGQCDERQYPSPPYRASGVARYLCRRPGLIDGIAEKIARKAQGNFLVAQAWIQALLERDKEPENCEQLLADLDCMPFAVLNGYYNAKIENVKRYRTGRDIPLAFMTFCVIMSACRPITVLALQHALALANDLGVIRDSNLDHRVSILRATNGLITIDMADEGNSFVRFVHGTLWGVLAESDQDPSLKAAESKMAFLCLMYLKHDDFPEHSANIAAYPFLSYALEHWGDHVRRACSKHDHEVENEALEFLANPDHVRRVAREAAGLSPGTPSTWIHEGIDALHLCAWFDLASIMNRLCNQGRDINMADSKHQRTPLRYACVKGHVDTVQTLVSKALVDDKAVMDAISGVPGTERSYREQEDRMAIVKILLKSRNLTLNAGLGQKNRTTLMRAMSLGYYDFVERLLEERLIDVNIRDADGYTALWIAVTAYPAPLVPLQSRQTNLRHGLVGLMLRRGADPNMRYQNKRTVLTHAVTMGQLDAVAALLECDRLDLQSEMDLIHIASASGYPEIIRLLHSAMLDKGVSDIDARDEHGLTPLHHASLRSSKQAAVVARTLLDLGTDPNISDDRGCTPFTIAFLLGRTDIMQAIGGGEPAPDPEAKILKDLPALTLAKHGYWSIIRELITAGRPDLAHRDIVTGNTLLHIATSANQLDIVRMLLTSSKIRPVYDANNRGHTPLQLARSARRVDVAKLLVEYDCGIDADINGDTSLGLTRRRLTGLRVERYLVEAWFRIWTVFFFLFAAMKSPPGQVLRRKLKR</sequence>
<dbReference type="InterPro" id="IPR027417">
    <property type="entry name" value="P-loop_NTPase"/>
</dbReference>
<evidence type="ECO:0000259" key="3">
    <source>
        <dbReference type="Pfam" id="PF24883"/>
    </source>
</evidence>
<dbReference type="OrthoDB" id="195446at2759"/>
<evidence type="ECO:0000256" key="2">
    <source>
        <dbReference type="PROSITE-ProRule" id="PRU00023"/>
    </source>
</evidence>
<keyword evidence="5" id="KW-1185">Reference proteome</keyword>
<keyword evidence="2" id="KW-0040">ANK repeat</keyword>
<dbReference type="Pfam" id="PF12796">
    <property type="entry name" value="Ank_2"/>
    <property type="match status" value="2"/>
</dbReference>
<gene>
    <name evidence="4" type="ORF">CFD26_101793</name>
</gene>
<evidence type="ECO:0000313" key="5">
    <source>
        <dbReference type="Proteomes" id="UP000215289"/>
    </source>
</evidence>
<dbReference type="InterPro" id="IPR002110">
    <property type="entry name" value="Ankyrin_rpt"/>
</dbReference>
<dbReference type="SUPFAM" id="SSF48403">
    <property type="entry name" value="Ankyrin repeat"/>
    <property type="match status" value="3"/>
</dbReference>
<feature type="domain" description="Nephrocystin 3-like N-terminal" evidence="3">
    <location>
        <begin position="374"/>
        <end position="508"/>
    </location>
</feature>